<protein>
    <submittedName>
        <fullName evidence="6">Uncharacterized protein</fullName>
    </submittedName>
</protein>
<proteinExistence type="predicted"/>
<dbReference type="Proteomes" id="UP000642829">
    <property type="component" value="Unassembled WGS sequence"/>
</dbReference>
<keyword evidence="2" id="KW-0862">Zinc</keyword>
<accession>A0A8J3GEB2</accession>
<dbReference type="GO" id="GO:0006457">
    <property type="term" value="P:protein folding"/>
    <property type="evidence" value="ECO:0007669"/>
    <property type="project" value="InterPro"/>
</dbReference>
<sequence length="179" mass="20749">MNLFLVGDTDDDTVAGRVFTEGVAEADHNSFYQEVGKSGQDPYRSYIDFEGRDPLLAAQEYYQRSEQRPARFFALSDTQYALLTAHPDWNRDWFYRVQPEDVMLLDEREDLHHIETRKIRWNCGCSDVRIFAALEPIFRHQADELFGGDDVIAVNCPRCSAKYGVTREALEGWCALRDR</sequence>
<keyword evidence="4" id="KW-0143">Chaperone</keyword>
<reference evidence="6" key="2">
    <citation type="submission" date="2020-09" db="EMBL/GenBank/DDBJ databases">
        <authorList>
            <person name="Sun Q."/>
            <person name="Kim S."/>
        </authorList>
    </citation>
    <scope>NUCLEOTIDE SEQUENCE</scope>
    <source>
        <strain evidence="6">KCTC 12870</strain>
    </source>
</reference>
<evidence type="ECO:0000313" key="6">
    <source>
        <dbReference type="EMBL" id="GHC07946.1"/>
    </source>
</evidence>
<dbReference type="GO" id="GO:0005737">
    <property type="term" value="C:cytoplasm"/>
    <property type="evidence" value="ECO:0007669"/>
    <property type="project" value="InterPro"/>
</dbReference>
<gene>
    <name evidence="6" type="ORF">GCM10007047_26480</name>
</gene>
<name>A0A8J3GEB2_9BACT</name>
<evidence type="ECO:0000256" key="5">
    <source>
        <dbReference type="ARBA" id="ARBA00023284"/>
    </source>
</evidence>
<dbReference type="Gene3D" id="3.90.1280.10">
    <property type="entry name" value="HSP33 redox switch-like"/>
    <property type="match status" value="1"/>
</dbReference>
<dbReference type="GO" id="GO:0051082">
    <property type="term" value="F:unfolded protein binding"/>
    <property type="evidence" value="ECO:0007669"/>
    <property type="project" value="InterPro"/>
</dbReference>
<keyword evidence="1" id="KW-0963">Cytoplasm</keyword>
<dbReference type="SUPFAM" id="SSF64397">
    <property type="entry name" value="Hsp33 domain"/>
    <property type="match status" value="1"/>
</dbReference>
<evidence type="ECO:0000313" key="7">
    <source>
        <dbReference type="Proteomes" id="UP000642829"/>
    </source>
</evidence>
<dbReference type="Pfam" id="PF01430">
    <property type="entry name" value="HSP33"/>
    <property type="match status" value="1"/>
</dbReference>
<dbReference type="SUPFAM" id="SSF118352">
    <property type="entry name" value="HSP33 redox switch-like"/>
    <property type="match status" value="1"/>
</dbReference>
<keyword evidence="5" id="KW-0676">Redox-active center</keyword>
<organism evidence="6 7">
    <name type="scientific">Cerasicoccus arenae</name>
    <dbReference type="NCBI Taxonomy" id="424488"/>
    <lineage>
        <taxon>Bacteria</taxon>
        <taxon>Pseudomonadati</taxon>
        <taxon>Verrucomicrobiota</taxon>
        <taxon>Opitutia</taxon>
        <taxon>Puniceicoccales</taxon>
        <taxon>Cerasicoccaceae</taxon>
        <taxon>Cerasicoccus</taxon>
    </lineage>
</organism>
<evidence type="ECO:0000256" key="1">
    <source>
        <dbReference type="ARBA" id="ARBA00022490"/>
    </source>
</evidence>
<keyword evidence="7" id="KW-1185">Reference proteome</keyword>
<keyword evidence="3" id="KW-1015">Disulfide bond</keyword>
<reference evidence="6" key="1">
    <citation type="journal article" date="2014" name="Int. J. Syst. Evol. Microbiol.">
        <title>Complete genome sequence of Corynebacterium casei LMG S-19264T (=DSM 44701T), isolated from a smear-ripened cheese.</title>
        <authorList>
            <consortium name="US DOE Joint Genome Institute (JGI-PGF)"/>
            <person name="Walter F."/>
            <person name="Albersmeier A."/>
            <person name="Kalinowski J."/>
            <person name="Ruckert C."/>
        </authorList>
    </citation>
    <scope>NUCLEOTIDE SEQUENCE</scope>
    <source>
        <strain evidence="6">KCTC 12870</strain>
    </source>
</reference>
<dbReference type="InterPro" id="IPR016154">
    <property type="entry name" value="Heat_shock_Hsp33_C"/>
</dbReference>
<dbReference type="InterPro" id="IPR016153">
    <property type="entry name" value="Heat_shock_Hsp33_N"/>
</dbReference>
<evidence type="ECO:0000256" key="4">
    <source>
        <dbReference type="ARBA" id="ARBA00023186"/>
    </source>
</evidence>
<dbReference type="EMBL" id="BMXG01000018">
    <property type="protein sequence ID" value="GHC07946.1"/>
    <property type="molecule type" value="Genomic_DNA"/>
</dbReference>
<dbReference type="AlphaFoldDB" id="A0A8J3GEB2"/>
<evidence type="ECO:0000256" key="3">
    <source>
        <dbReference type="ARBA" id="ARBA00023157"/>
    </source>
</evidence>
<evidence type="ECO:0000256" key="2">
    <source>
        <dbReference type="ARBA" id="ARBA00022833"/>
    </source>
</evidence>
<comment type="caution">
    <text evidence="6">The sequence shown here is derived from an EMBL/GenBank/DDBJ whole genome shotgun (WGS) entry which is preliminary data.</text>
</comment>
<dbReference type="InterPro" id="IPR000397">
    <property type="entry name" value="Heat_shock_Hsp33"/>
</dbReference>